<dbReference type="Pfam" id="PF23451">
    <property type="entry name" value="Zn_ribbon_PaaD"/>
    <property type="match status" value="1"/>
</dbReference>
<dbReference type="Proteomes" id="UP000006772">
    <property type="component" value="Unassembled WGS sequence"/>
</dbReference>
<protein>
    <submittedName>
        <fullName evidence="3">Phenylacetic acid degradation protein</fullName>
    </submittedName>
</protein>
<sequence>MSVSPAIQARPLPAQAESDLEALQAQIWHWLDQIADPEIPAISVVDLGIVRAVELQRDPAQQMHCTVVITPTYSGCPAMGVIAADIVSTLQQHGVAQVSVRTQLAPAWNTDWMSEKGRRNLNHYGIAPPAQQVIDIGGISPQRHAAPKVPCPHCGSTQTVCVSQFGSTSCKALYQCKDCREPFDYFKAH</sequence>
<comment type="caution">
    <text evidence="3">The sequence shown here is derived from an EMBL/GenBank/DDBJ whole genome shotgun (WGS) entry which is preliminary data.</text>
</comment>
<evidence type="ECO:0000313" key="3">
    <source>
        <dbReference type="EMBL" id="EOA06497.1"/>
    </source>
</evidence>
<dbReference type="PANTHER" id="PTHR42831">
    <property type="entry name" value="FE-S PROTEIN MATURATION AUXILIARY FACTOR YITW"/>
    <property type="match status" value="1"/>
</dbReference>
<feature type="domain" description="PaaD zinc beta ribbon" evidence="2">
    <location>
        <begin position="143"/>
        <end position="187"/>
    </location>
</feature>
<proteinExistence type="predicted"/>
<dbReference type="InterPro" id="IPR034904">
    <property type="entry name" value="FSCA_dom_sf"/>
</dbReference>
<dbReference type="InterPro" id="IPR011883">
    <property type="entry name" value="PaaD-like"/>
</dbReference>
<dbReference type="RefSeq" id="WP_006461546.1">
    <property type="nucleotide sequence ID" value="NZ_AEEC02000002.1"/>
</dbReference>
<dbReference type="AlphaFoldDB" id="A0AAI9IHY7"/>
<feature type="domain" description="MIP18 family-like" evidence="1">
    <location>
        <begin position="25"/>
        <end position="100"/>
    </location>
</feature>
<evidence type="ECO:0000259" key="2">
    <source>
        <dbReference type="Pfam" id="PF23451"/>
    </source>
</evidence>
<dbReference type="InterPro" id="IPR052339">
    <property type="entry name" value="Fe-S_Maturation_MIP18"/>
</dbReference>
<dbReference type="Gene3D" id="3.30.300.130">
    <property type="entry name" value="Fe-S cluster assembly (FSCA)"/>
    <property type="match status" value="1"/>
</dbReference>
<gene>
    <name evidence="3" type="ORF">HFRIS_002019</name>
</gene>
<accession>A0AAI9IHY7</accession>
<name>A0AAI9IHY7_9BURK</name>
<evidence type="ECO:0000313" key="4">
    <source>
        <dbReference type="Proteomes" id="UP000006772"/>
    </source>
</evidence>
<dbReference type="SUPFAM" id="SSF117916">
    <property type="entry name" value="Fe-S cluster assembly (FSCA) domain-like"/>
    <property type="match status" value="1"/>
</dbReference>
<dbReference type="EMBL" id="AEEC02000002">
    <property type="protein sequence ID" value="EOA06497.1"/>
    <property type="molecule type" value="Genomic_DNA"/>
</dbReference>
<dbReference type="Pfam" id="PF01883">
    <property type="entry name" value="FeS_assembly_P"/>
    <property type="match status" value="1"/>
</dbReference>
<evidence type="ECO:0000259" key="1">
    <source>
        <dbReference type="Pfam" id="PF01883"/>
    </source>
</evidence>
<dbReference type="InterPro" id="IPR002744">
    <property type="entry name" value="MIP18-like"/>
</dbReference>
<reference evidence="3 4" key="1">
    <citation type="journal article" date="2013" name="Front. Microbiol.">
        <title>The genome of the endophytic bacterium H. frisingense GSF30(T) identifies diverse strategies in the Herbaspirillum genus to interact with plants.</title>
        <authorList>
            <person name="Straub D."/>
            <person name="Rothballer M."/>
            <person name="Hartmann A."/>
            <person name="Ludewig U."/>
        </authorList>
    </citation>
    <scope>NUCLEOTIDE SEQUENCE [LARGE SCALE GENOMIC DNA]</scope>
    <source>
        <strain evidence="3 4">GSF30</strain>
    </source>
</reference>
<organism evidence="3 4">
    <name type="scientific">Herbaspirillum frisingense GSF30</name>
    <dbReference type="NCBI Taxonomy" id="864073"/>
    <lineage>
        <taxon>Bacteria</taxon>
        <taxon>Pseudomonadati</taxon>
        <taxon>Pseudomonadota</taxon>
        <taxon>Betaproteobacteria</taxon>
        <taxon>Burkholderiales</taxon>
        <taxon>Oxalobacteraceae</taxon>
        <taxon>Herbaspirillum</taxon>
    </lineage>
</organism>
<dbReference type="PANTHER" id="PTHR42831:SF3">
    <property type="entry name" value="1,2-PHENYLACETYL-COA EPOXIDASE, SUBUNIT D-RELATED"/>
    <property type="match status" value="1"/>
</dbReference>
<dbReference type="NCBIfam" id="TIGR02159">
    <property type="entry name" value="PA_CoA_Oxy4"/>
    <property type="match status" value="1"/>
</dbReference>
<dbReference type="InterPro" id="IPR056572">
    <property type="entry name" value="Zn_ribbon_PaaD"/>
</dbReference>